<reference evidence="2 3" key="1">
    <citation type="submission" date="2021-01" db="EMBL/GenBank/DDBJ databases">
        <title>Draft Genome Sequence and Polyhydroxyalkanoate Biosynthetic Potential of Jeongeupia naejangsanensis Type Strain DSM 24253.</title>
        <authorList>
            <person name="Turrini P."/>
            <person name="Artuso I."/>
            <person name="Lugli G.A."/>
            <person name="Frangipani E."/>
            <person name="Ventura M."/>
            <person name="Visca P."/>
        </authorList>
    </citation>
    <scope>NUCLEOTIDE SEQUENCE [LARGE SCALE GENOMIC DNA]</scope>
    <source>
        <strain evidence="2 3">DSM 24253</strain>
    </source>
</reference>
<sequence>MSARLKLGVVAAALLALTACGGGGGGGGDSPTPPVAPVANAGKLNGSAATGSALSGATVTLKDANGKTLTTQTNAKGEYSFDTSALAAPFILKVEGGTMVTSGLPNRTVLYSIAIPGEATANITTLTTLIVAQLGKQLPQDAFAAFSGALLKAAKSTDSVVAANSAVLDYLLNTLKLDARSIGNLITAKLDATGANDPYDQMLEKARQVEPNIANQAVALVKALTGTVKIDTANETLGQCIASLDLPADLKTVATDGSDFAVYTWDGQKKVDWSGAQNYKSGWFGGIQKTYFGMNSEPVTVDGRQMLQSMDELIVQEDSTRYTPGALKTQFPFSFKNYTYTSLDRRQPMGWREEQYDQNGKFDNYWLQKTPQTGAAFDQLFELKPGTTARNSYTRKSLGNWYANGAITETQDEEVTFIGREQVQTLLGSFQACKSEYKVKATQLDANGQLTLNATWTETKWHVPKLGYVKRTTGSQENDSTGKVLYYEDSRSYELAGARRQGKRYGAYDLWFGIQTGTTSTTAQAGSQCDYSVNGYTVGFNWLVKPDGDGKSAQYRTWNGSTIAMLPITYPGSTTLNNFKSSSGGDVTLSYSQQLDFNVTTGVLGGSYSRTEQYTGAGSCTGQYNYRIDAARLL</sequence>
<keyword evidence="1" id="KW-0732">Signal</keyword>
<dbReference type="Gene3D" id="2.40.360.20">
    <property type="match status" value="1"/>
</dbReference>
<evidence type="ECO:0000313" key="3">
    <source>
        <dbReference type="Proteomes" id="UP000809431"/>
    </source>
</evidence>
<name>A0ABS2BST0_9NEIS</name>
<protein>
    <recommendedName>
        <fullName evidence="4">Carboxypeptidase regulatory-like domain-containing protein</fullName>
    </recommendedName>
</protein>
<feature type="signal peptide" evidence="1">
    <location>
        <begin position="1"/>
        <end position="21"/>
    </location>
</feature>
<dbReference type="PROSITE" id="PS51257">
    <property type="entry name" value="PROKAR_LIPOPROTEIN"/>
    <property type="match status" value="1"/>
</dbReference>
<organism evidence="2 3">
    <name type="scientific">Jeongeupia naejangsanensis</name>
    <dbReference type="NCBI Taxonomy" id="613195"/>
    <lineage>
        <taxon>Bacteria</taxon>
        <taxon>Pseudomonadati</taxon>
        <taxon>Pseudomonadota</taxon>
        <taxon>Betaproteobacteria</taxon>
        <taxon>Neisseriales</taxon>
        <taxon>Chitinibacteraceae</taxon>
        <taxon>Jeongeupia</taxon>
    </lineage>
</organism>
<feature type="chain" id="PRO_5045283781" description="Carboxypeptidase regulatory-like domain-containing protein" evidence="1">
    <location>
        <begin position="22"/>
        <end position="634"/>
    </location>
</feature>
<dbReference type="RefSeq" id="WP_203540052.1">
    <property type="nucleotide sequence ID" value="NZ_JAESND010000016.1"/>
</dbReference>
<proteinExistence type="predicted"/>
<keyword evidence="3" id="KW-1185">Reference proteome</keyword>
<dbReference type="EMBL" id="JAESND010000016">
    <property type="protein sequence ID" value="MBM3117874.1"/>
    <property type="molecule type" value="Genomic_DNA"/>
</dbReference>
<dbReference type="InterPro" id="IPR013783">
    <property type="entry name" value="Ig-like_fold"/>
</dbReference>
<dbReference type="Gene3D" id="2.60.40.10">
    <property type="entry name" value="Immunoglobulins"/>
    <property type="match status" value="1"/>
</dbReference>
<accession>A0ABS2BST0</accession>
<dbReference type="Proteomes" id="UP000809431">
    <property type="component" value="Unassembled WGS sequence"/>
</dbReference>
<evidence type="ECO:0008006" key="4">
    <source>
        <dbReference type="Google" id="ProtNLM"/>
    </source>
</evidence>
<evidence type="ECO:0000313" key="2">
    <source>
        <dbReference type="EMBL" id="MBM3117874.1"/>
    </source>
</evidence>
<dbReference type="SUPFAM" id="SSF49478">
    <property type="entry name" value="Cna protein B-type domain"/>
    <property type="match status" value="1"/>
</dbReference>
<evidence type="ECO:0000256" key="1">
    <source>
        <dbReference type="SAM" id="SignalP"/>
    </source>
</evidence>
<comment type="caution">
    <text evidence="2">The sequence shown here is derived from an EMBL/GenBank/DDBJ whole genome shotgun (WGS) entry which is preliminary data.</text>
</comment>
<gene>
    <name evidence="2" type="ORF">JMJ54_18725</name>
</gene>